<dbReference type="InterPro" id="IPR036909">
    <property type="entry name" value="Cyt_c-like_dom_sf"/>
</dbReference>
<dbReference type="AlphaFoldDB" id="A0A540VJT1"/>
<dbReference type="InterPro" id="IPR051459">
    <property type="entry name" value="Cytochrome_c-type_DH"/>
</dbReference>
<keyword evidence="8" id="KW-1185">Reference proteome</keyword>
<keyword evidence="3 4" id="KW-0408">Iron</keyword>
<evidence type="ECO:0000256" key="5">
    <source>
        <dbReference type="SAM" id="MobiDB-lite"/>
    </source>
</evidence>
<dbReference type="InterPro" id="IPR009056">
    <property type="entry name" value="Cyt_c-like_dom"/>
</dbReference>
<dbReference type="Proteomes" id="UP000317371">
    <property type="component" value="Unassembled WGS sequence"/>
</dbReference>
<dbReference type="GO" id="GO:0020037">
    <property type="term" value="F:heme binding"/>
    <property type="evidence" value="ECO:0007669"/>
    <property type="project" value="InterPro"/>
</dbReference>
<evidence type="ECO:0000256" key="2">
    <source>
        <dbReference type="ARBA" id="ARBA00022723"/>
    </source>
</evidence>
<dbReference type="InParanoid" id="A0A540VJT1"/>
<dbReference type="EMBL" id="VIGC01000005">
    <property type="protein sequence ID" value="TQE97030.1"/>
    <property type="molecule type" value="Genomic_DNA"/>
</dbReference>
<dbReference type="RefSeq" id="WP_141609015.1">
    <property type="nucleotide sequence ID" value="NZ_VIGC02000005.1"/>
</dbReference>
<keyword evidence="1 4" id="KW-0349">Heme</keyword>
<name>A0A540VJT1_9CHLR</name>
<evidence type="ECO:0000313" key="8">
    <source>
        <dbReference type="Proteomes" id="UP000317371"/>
    </source>
</evidence>
<dbReference type="Pfam" id="PF13442">
    <property type="entry name" value="Cytochrome_CBB3"/>
    <property type="match status" value="1"/>
</dbReference>
<gene>
    <name evidence="7" type="ORF">FKZ61_05175</name>
</gene>
<dbReference type="PROSITE" id="PS51007">
    <property type="entry name" value="CYTC"/>
    <property type="match status" value="1"/>
</dbReference>
<reference evidence="7 8" key="1">
    <citation type="submission" date="2019-06" db="EMBL/GenBank/DDBJ databases">
        <title>Genome sequence of Litorilinea aerophila BAA-2444.</title>
        <authorList>
            <person name="Maclea K.S."/>
            <person name="Maurais E.G."/>
            <person name="Iannazzi L.C."/>
        </authorList>
    </citation>
    <scope>NUCLEOTIDE SEQUENCE [LARGE SCALE GENOMIC DNA]</scope>
    <source>
        <strain evidence="7 8">ATCC BAA-2444</strain>
    </source>
</reference>
<keyword evidence="2 4" id="KW-0479">Metal-binding</keyword>
<dbReference type="PANTHER" id="PTHR35008">
    <property type="entry name" value="BLL4482 PROTEIN-RELATED"/>
    <property type="match status" value="1"/>
</dbReference>
<proteinExistence type="predicted"/>
<dbReference type="GO" id="GO:0009055">
    <property type="term" value="F:electron transfer activity"/>
    <property type="evidence" value="ECO:0007669"/>
    <property type="project" value="InterPro"/>
</dbReference>
<evidence type="ECO:0000256" key="1">
    <source>
        <dbReference type="ARBA" id="ARBA00022617"/>
    </source>
</evidence>
<dbReference type="OrthoDB" id="335174at2"/>
<dbReference type="PANTHER" id="PTHR35008:SF8">
    <property type="entry name" value="ALCOHOL DEHYDROGENASE CYTOCHROME C SUBUNIT"/>
    <property type="match status" value="1"/>
</dbReference>
<sequence length="184" mass="18956">MNRRWLLVATLAGLMLLGGCMGISPMGPAGAEHGPMMGNGGMMGGGMMNPQAPTGGSDAHTEGDEHAQTSPEGLSAAHNVPPEAAAVENPIPASQESVAMGARLYAQNCQACHGPQGKGDGPAGMALNPRPADLTAEHVQANTDGALFYIITHGVPGTAMPGWSQLSEEDRWHLVNYLRSLASH</sequence>
<feature type="domain" description="Cytochrome c" evidence="6">
    <location>
        <begin position="96"/>
        <end position="182"/>
    </location>
</feature>
<comment type="caution">
    <text evidence="7">The sequence shown here is derived from an EMBL/GenBank/DDBJ whole genome shotgun (WGS) entry which is preliminary data.</text>
</comment>
<feature type="compositionally biased region" description="Gly residues" evidence="5">
    <location>
        <begin position="38"/>
        <end position="47"/>
    </location>
</feature>
<protein>
    <submittedName>
        <fullName evidence="7">Cytochrome c</fullName>
    </submittedName>
</protein>
<evidence type="ECO:0000256" key="3">
    <source>
        <dbReference type="ARBA" id="ARBA00023004"/>
    </source>
</evidence>
<dbReference type="GO" id="GO:0046872">
    <property type="term" value="F:metal ion binding"/>
    <property type="evidence" value="ECO:0007669"/>
    <property type="project" value="UniProtKB-KW"/>
</dbReference>
<organism evidence="7 8">
    <name type="scientific">Litorilinea aerophila</name>
    <dbReference type="NCBI Taxonomy" id="1204385"/>
    <lineage>
        <taxon>Bacteria</taxon>
        <taxon>Bacillati</taxon>
        <taxon>Chloroflexota</taxon>
        <taxon>Caldilineae</taxon>
        <taxon>Caldilineales</taxon>
        <taxon>Caldilineaceae</taxon>
        <taxon>Litorilinea</taxon>
    </lineage>
</organism>
<dbReference type="PROSITE" id="PS51257">
    <property type="entry name" value="PROKAR_LIPOPROTEIN"/>
    <property type="match status" value="1"/>
</dbReference>
<accession>A0A540VJT1</accession>
<evidence type="ECO:0000256" key="4">
    <source>
        <dbReference type="PROSITE-ProRule" id="PRU00433"/>
    </source>
</evidence>
<dbReference type="Gene3D" id="1.10.760.10">
    <property type="entry name" value="Cytochrome c-like domain"/>
    <property type="match status" value="1"/>
</dbReference>
<feature type="region of interest" description="Disordered" evidence="5">
    <location>
        <begin position="38"/>
        <end position="77"/>
    </location>
</feature>
<evidence type="ECO:0000259" key="6">
    <source>
        <dbReference type="PROSITE" id="PS51007"/>
    </source>
</evidence>
<dbReference type="SUPFAM" id="SSF46626">
    <property type="entry name" value="Cytochrome c"/>
    <property type="match status" value="1"/>
</dbReference>
<evidence type="ECO:0000313" key="7">
    <source>
        <dbReference type="EMBL" id="TQE97030.1"/>
    </source>
</evidence>